<gene>
    <name evidence="1" type="ORF">KME60_22655</name>
</gene>
<comment type="caution">
    <text evidence="1">The sequence shown here is derived from an EMBL/GenBank/DDBJ whole genome shotgun (WGS) entry which is preliminary data.</text>
</comment>
<dbReference type="AlphaFoldDB" id="A0A951QQI8"/>
<reference evidence="1" key="2">
    <citation type="journal article" date="2022" name="Microbiol. Resour. Announc.">
        <title>Metagenome Sequencing to Explore Phylogenomics of Terrestrial Cyanobacteria.</title>
        <authorList>
            <person name="Ward R.D."/>
            <person name="Stajich J.E."/>
            <person name="Johansen J.R."/>
            <person name="Huntemann M."/>
            <person name="Clum A."/>
            <person name="Foster B."/>
            <person name="Foster B."/>
            <person name="Roux S."/>
            <person name="Palaniappan K."/>
            <person name="Varghese N."/>
            <person name="Mukherjee S."/>
            <person name="Reddy T.B.K."/>
            <person name="Daum C."/>
            <person name="Copeland A."/>
            <person name="Chen I.A."/>
            <person name="Ivanova N.N."/>
            <person name="Kyrpides N.C."/>
            <person name="Shapiro N."/>
            <person name="Eloe-Fadrosh E.A."/>
            <person name="Pietrasiak N."/>
        </authorList>
    </citation>
    <scope>NUCLEOTIDE SEQUENCE</scope>
    <source>
        <strain evidence="1">GSE-NOS-MK-12-04C</strain>
    </source>
</reference>
<dbReference type="EMBL" id="JAHHGZ010000027">
    <property type="protein sequence ID" value="MBW4670131.1"/>
    <property type="molecule type" value="Genomic_DNA"/>
</dbReference>
<evidence type="ECO:0000313" key="2">
    <source>
        <dbReference type="Proteomes" id="UP000729701"/>
    </source>
</evidence>
<sequence>MDDDLRPEYDFTQLPVVARGQGRKRSILTVQLDPDVAEIFPDSGAVNEGLRLLVRLIQQAPSQPGTQSVIASKEQS</sequence>
<dbReference type="Proteomes" id="UP000729701">
    <property type="component" value="Unassembled WGS sequence"/>
</dbReference>
<name>A0A951QQI8_9CYAN</name>
<proteinExistence type="predicted"/>
<reference evidence="1" key="1">
    <citation type="submission" date="2021-05" db="EMBL/GenBank/DDBJ databases">
        <authorList>
            <person name="Pietrasiak N."/>
            <person name="Ward R."/>
            <person name="Stajich J.E."/>
            <person name="Kurbessoian T."/>
        </authorList>
    </citation>
    <scope>NUCLEOTIDE SEQUENCE</scope>
    <source>
        <strain evidence="1">GSE-NOS-MK-12-04C</strain>
    </source>
</reference>
<organism evidence="1 2">
    <name type="scientific">Cyanomargarita calcarea GSE-NOS-MK-12-04C</name>
    <dbReference type="NCBI Taxonomy" id="2839659"/>
    <lineage>
        <taxon>Bacteria</taxon>
        <taxon>Bacillati</taxon>
        <taxon>Cyanobacteriota</taxon>
        <taxon>Cyanophyceae</taxon>
        <taxon>Nostocales</taxon>
        <taxon>Cyanomargaritaceae</taxon>
        <taxon>Cyanomargarita</taxon>
    </lineage>
</organism>
<protein>
    <submittedName>
        <fullName evidence="1">Uncharacterized protein</fullName>
    </submittedName>
</protein>
<accession>A0A951QQI8</accession>
<evidence type="ECO:0000313" key="1">
    <source>
        <dbReference type="EMBL" id="MBW4670131.1"/>
    </source>
</evidence>